<reference evidence="1 4" key="2">
    <citation type="submission" date="2022-05" db="EMBL/GenBank/DDBJ databases">
        <title>Genome Sequencing of Bee-Associated Microbes.</title>
        <authorList>
            <person name="Dunlap C."/>
        </authorList>
    </citation>
    <scope>NUCLEOTIDE SEQUENCE [LARGE SCALE GENOMIC DNA]</scope>
    <source>
        <strain evidence="1 4">NRRL B-23120</strain>
    </source>
</reference>
<evidence type="ECO:0000313" key="4">
    <source>
        <dbReference type="Proteomes" id="UP001527202"/>
    </source>
</evidence>
<dbReference type="AlphaFoldDB" id="A0A410WWZ8"/>
<reference evidence="2 3" key="1">
    <citation type="submission" date="2018-01" db="EMBL/GenBank/DDBJ databases">
        <title>The whole genome sequencing and assembly of Paenibacillus chitinolyticus KCCM 41400 strain.</title>
        <authorList>
            <person name="Kim J.-Y."/>
            <person name="Park M.-K."/>
            <person name="Lee Y.-J."/>
            <person name="Yi H."/>
            <person name="Bahn Y.-S."/>
            <person name="Kim J.F."/>
            <person name="Lee D.-W."/>
        </authorList>
    </citation>
    <scope>NUCLEOTIDE SEQUENCE [LARGE SCALE GENOMIC DNA]</scope>
    <source>
        <strain evidence="2 3">KCCM 41400</strain>
    </source>
</reference>
<dbReference type="OrthoDB" id="2476533at2"/>
<dbReference type="Proteomes" id="UP000288943">
    <property type="component" value="Chromosome"/>
</dbReference>
<evidence type="ECO:0000313" key="1">
    <source>
        <dbReference type="EMBL" id="MCY9599832.1"/>
    </source>
</evidence>
<evidence type="ECO:0000313" key="2">
    <source>
        <dbReference type="EMBL" id="QAV18894.1"/>
    </source>
</evidence>
<organism evidence="2 3">
    <name type="scientific">Paenibacillus chitinolyticus</name>
    <dbReference type="NCBI Taxonomy" id="79263"/>
    <lineage>
        <taxon>Bacteria</taxon>
        <taxon>Bacillati</taxon>
        <taxon>Bacillota</taxon>
        <taxon>Bacilli</taxon>
        <taxon>Bacillales</taxon>
        <taxon>Paenibacillaceae</taxon>
        <taxon>Paenibacillus</taxon>
    </lineage>
</organism>
<dbReference type="EMBL" id="JAMDMJ010000055">
    <property type="protein sequence ID" value="MCY9599832.1"/>
    <property type="molecule type" value="Genomic_DNA"/>
</dbReference>
<evidence type="ECO:0000313" key="3">
    <source>
        <dbReference type="Proteomes" id="UP000288943"/>
    </source>
</evidence>
<dbReference type="Proteomes" id="UP001527202">
    <property type="component" value="Unassembled WGS sequence"/>
</dbReference>
<dbReference type="KEGG" id="pchi:PC41400_14885"/>
<sequence>MNLDDMRKEYELAKQDRQNAKSATARNGIRDALYILTKKIDAEEIRVNSNLKKVEIGGVTYNLPTSFSNRGLEKKILYSVGEIMYFIDENNTYETDGSYCWHHYAWVPQRKDKYVRLLVRTLGGDHFGDRFFTETSYYKHPADPYPYLTKDIYVDNRTYSPHVKFIISKIGLEIDKTSREANKLVKILKES</sequence>
<protein>
    <submittedName>
        <fullName evidence="2">Uncharacterized protein</fullName>
    </submittedName>
</protein>
<name>A0A410WWZ8_9BACL</name>
<dbReference type="GeneID" id="95376101"/>
<dbReference type="RefSeq" id="WP_042227600.1">
    <property type="nucleotide sequence ID" value="NZ_CP026520.1"/>
</dbReference>
<keyword evidence="4" id="KW-1185">Reference proteome</keyword>
<dbReference type="EMBL" id="CP026520">
    <property type="protein sequence ID" value="QAV18894.1"/>
    <property type="molecule type" value="Genomic_DNA"/>
</dbReference>
<proteinExistence type="predicted"/>
<accession>A0A410WWZ8</accession>
<gene>
    <name evidence="1" type="ORF">M5X16_29205</name>
    <name evidence="2" type="ORF">PC41400_14885</name>
</gene>